<comment type="similarity">
    <text evidence="11">Belongs to the SEDS family. FtsW subfamily.</text>
</comment>
<comment type="subcellular location">
    <subcellularLocation>
        <location evidence="1">Membrane</location>
        <topology evidence="1">Multi-pass membrane protein</topology>
    </subcellularLocation>
</comment>
<dbReference type="GO" id="GO:0015648">
    <property type="term" value="F:lipid-linked peptidoglycan transporter activity"/>
    <property type="evidence" value="ECO:0007669"/>
    <property type="project" value="TreeGrafter"/>
</dbReference>
<dbReference type="GO" id="GO:0051301">
    <property type="term" value="P:cell division"/>
    <property type="evidence" value="ECO:0007669"/>
    <property type="project" value="InterPro"/>
</dbReference>
<dbReference type="Proteomes" id="UP000186549">
    <property type="component" value="Unassembled WGS sequence"/>
</dbReference>
<evidence type="ECO:0000256" key="17">
    <source>
        <dbReference type="SAM" id="Phobius"/>
    </source>
</evidence>
<reference evidence="18 19" key="1">
    <citation type="journal article" date="2016" name="Nat. Biotechnol.">
        <title>Measurement of bacterial replication rates in microbial communities.</title>
        <authorList>
            <person name="Brown C.T."/>
            <person name="Olm M.R."/>
            <person name="Thomas B.C."/>
            <person name="Banfield J.F."/>
        </authorList>
    </citation>
    <scope>NUCLEOTIDE SEQUENCE [LARGE SCALE GENOMIC DNA]</scope>
    <source>
        <strain evidence="18">45_41</strain>
    </source>
</reference>
<keyword evidence="6" id="KW-0573">Peptidoglycan synthesis</keyword>
<protein>
    <recommendedName>
        <fullName evidence="12">Probable peptidoglycan glycosyltransferase FtsW</fullName>
        <ecNumber evidence="14">2.4.99.28</ecNumber>
    </recommendedName>
    <alternativeName>
        <fullName evidence="13">Cell division protein FtsW</fullName>
    </alternativeName>
    <alternativeName>
        <fullName evidence="10">Cell wall polymerase</fullName>
    </alternativeName>
    <alternativeName>
        <fullName evidence="9">Peptidoglycan polymerase</fullName>
    </alternativeName>
</protein>
<feature type="compositionally biased region" description="Low complexity" evidence="16">
    <location>
        <begin position="10"/>
        <end position="24"/>
    </location>
</feature>
<accession>A0A1Q6HR99</accession>
<feature type="transmembrane region" description="Helical" evidence="17">
    <location>
        <begin position="202"/>
        <end position="218"/>
    </location>
</feature>
<comment type="catalytic activity">
    <reaction evidence="15">
        <text>[GlcNAc-(1-&gt;4)-Mur2Ac(oyl-L-Ala-gamma-D-Glu-L-Lys-D-Ala-D-Ala)](n)-di-trans,octa-cis-undecaprenyl diphosphate + beta-D-GlcNAc-(1-&gt;4)-Mur2Ac(oyl-L-Ala-gamma-D-Glu-L-Lys-D-Ala-D-Ala)-di-trans,octa-cis-undecaprenyl diphosphate = [GlcNAc-(1-&gt;4)-Mur2Ac(oyl-L-Ala-gamma-D-Glu-L-Lys-D-Ala-D-Ala)](n+1)-di-trans,octa-cis-undecaprenyl diphosphate + di-trans,octa-cis-undecaprenyl diphosphate + H(+)</text>
        <dbReference type="Rhea" id="RHEA:23708"/>
        <dbReference type="Rhea" id="RHEA-COMP:9602"/>
        <dbReference type="Rhea" id="RHEA-COMP:9603"/>
        <dbReference type="ChEBI" id="CHEBI:15378"/>
        <dbReference type="ChEBI" id="CHEBI:58405"/>
        <dbReference type="ChEBI" id="CHEBI:60033"/>
        <dbReference type="ChEBI" id="CHEBI:78435"/>
        <dbReference type="EC" id="2.4.99.28"/>
    </reaction>
</comment>
<feature type="transmembrane region" description="Helical" evidence="17">
    <location>
        <begin position="223"/>
        <end position="240"/>
    </location>
</feature>
<evidence type="ECO:0000256" key="16">
    <source>
        <dbReference type="SAM" id="MobiDB-lite"/>
    </source>
</evidence>
<dbReference type="InterPro" id="IPR001182">
    <property type="entry name" value="FtsW/RodA"/>
</dbReference>
<keyword evidence="2" id="KW-0328">Glycosyltransferase</keyword>
<dbReference type="PANTHER" id="PTHR30474:SF2">
    <property type="entry name" value="PEPTIDOGLYCAN GLYCOSYLTRANSFERASE FTSW-RELATED"/>
    <property type="match status" value="1"/>
</dbReference>
<evidence type="ECO:0000256" key="10">
    <source>
        <dbReference type="ARBA" id="ARBA00033270"/>
    </source>
</evidence>
<keyword evidence="8 17" id="KW-0472">Membrane</keyword>
<evidence type="ECO:0000256" key="6">
    <source>
        <dbReference type="ARBA" id="ARBA00022984"/>
    </source>
</evidence>
<feature type="region of interest" description="Disordered" evidence="16">
    <location>
        <begin position="1"/>
        <end position="26"/>
    </location>
</feature>
<evidence type="ECO:0000256" key="12">
    <source>
        <dbReference type="ARBA" id="ARBA00041185"/>
    </source>
</evidence>
<feature type="transmembrane region" description="Helical" evidence="17">
    <location>
        <begin position="51"/>
        <end position="68"/>
    </location>
</feature>
<evidence type="ECO:0000256" key="9">
    <source>
        <dbReference type="ARBA" id="ARBA00032370"/>
    </source>
</evidence>
<dbReference type="GO" id="GO:0008360">
    <property type="term" value="P:regulation of cell shape"/>
    <property type="evidence" value="ECO:0007669"/>
    <property type="project" value="UniProtKB-KW"/>
</dbReference>
<keyword evidence="7 17" id="KW-1133">Transmembrane helix</keyword>
<organism evidence="18 19">
    <name type="scientific">Bacteroides uniformis</name>
    <dbReference type="NCBI Taxonomy" id="820"/>
    <lineage>
        <taxon>Bacteria</taxon>
        <taxon>Pseudomonadati</taxon>
        <taxon>Bacteroidota</taxon>
        <taxon>Bacteroidia</taxon>
        <taxon>Bacteroidales</taxon>
        <taxon>Bacteroidaceae</taxon>
        <taxon>Bacteroides</taxon>
    </lineage>
</organism>
<sequence>MSELDEMLRAAGAPATQPASADATVTADTGNKPAAASADAAAAPRPRPDKYLIAFYVALCLISVVELYSASSREVSSGNIFGPLLRHLMMLVLGIVICIGVSRVKLKYFVILTPWFVGVSILLMIYVLLNGQVINGASRSMSLLGIQLQPSEMLKMSAVLVIAYIMSRNQEPHGVTTKGVIWCCVFVCIFSLLLFSQGLTNTLLLMGISLSMMLIGGIQWKKFGLVLLFYGLAGGAALYHKMNEEVKDVTTITETGTDAQGNKATIGRQGTWASRISRWNDSIPLYEQEITAYNRQEMYAYMAQANGGVTGVLPGNSRETARLPLAFSDYIYSIVVEDLGLVGGLFLLLVYLSLLGRAGVIASRCDRAFPSMLVMGMAVMIVFQALFHMAINTGVFPVSGQPLPMISKGGTSMLITSLAFGIMISISRYASTAGRKKAARTDTDLPAELDAVNPMQLKK</sequence>
<dbReference type="GO" id="GO:0032153">
    <property type="term" value="C:cell division site"/>
    <property type="evidence" value="ECO:0007669"/>
    <property type="project" value="TreeGrafter"/>
</dbReference>
<feature type="transmembrane region" description="Helical" evidence="17">
    <location>
        <begin position="411"/>
        <end position="430"/>
    </location>
</feature>
<evidence type="ECO:0000256" key="3">
    <source>
        <dbReference type="ARBA" id="ARBA00022679"/>
    </source>
</evidence>
<keyword evidence="4 17" id="KW-0812">Transmembrane</keyword>
<feature type="transmembrane region" description="Helical" evidence="17">
    <location>
        <begin position="80"/>
        <end position="101"/>
    </location>
</feature>
<evidence type="ECO:0000256" key="4">
    <source>
        <dbReference type="ARBA" id="ARBA00022692"/>
    </source>
</evidence>
<dbReference type="EMBL" id="MNQU01000333">
    <property type="protein sequence ID" value="OKZ28767.1"/>
    <property type="molecule type" value="Genomic_DNA"/>
</dbReference>
<name>A0A1Q6HR99_BACUN</name>
<evidence type="ECO:0000313" key="18">
    <source>
        <dbReference type="EMBL" id="OKZ28767.1"/>
    </source>
</evidence>
<dbReference type="AlphaFoldDB" id="A0A1Q6HR99"/>
<feature type="transmembrane region" description="Helical" evidence="17">
    <location>
        <begin position="368"/>
        <end position="391"/>
    </location>
</feature>
<keyword evidence="3" id="KW-0808">Transferase</keyword>
<feature type="transmembrane region" description="Helical" evidence="17">
    <location>
        <begin position="108"/>
        <end position="129"/>
    </location>
</feature>
<evidence type="ECO:0000256" key="11">
    <source>
        <dbReference type="ARBA" id="ARBA00038053"/>
    </source>
</evidence>
<evidence type="ECO:0000256" key="14">
    <source>
        <dbReference type="ARBA" id="ARBA00044770"/>
    </source>
</evidence>
<dbReference type="GO" id="GO:0008955">
    <property type="term" value="F:peptidoglycan glycosyltransferase activity"/>
    <property type="evidence" value="ECO:0007669"/>
    <property type="project" value="UniProtKB-EC"/>
</dbReference>
<comment type="caution">
    <text evidence="18">The sequence shown here is derived from an EMBL/GenBank/DDBJ whole genome shotgun (WGS) entry which is preliminary data.</text>
</comment>
<keyword evidence="5" id="KW-0133">Cell shape</keyword>
<evidence type="ECO:0000256" key="8">
    <source>
        <dbReference type="ARBA" id="ARBA00023136"/>
    </source>
</evidence>
<evidence type="ECO:0000313" key="19">
    <source>
        <dbReference type="Proteomes" id="UP000186549"/>
    </source>
</evidence>
<evidence type="ECO:0000256" key="13">
    <source>
        <dbReference type="ARBA" id="ARBA00041418"/>
    </source>
</evidence>
<evidence type="ECO:0000256" key="2">
    <source>
        <dbReference type="ARBA" id="ARBA00022676"/>
    </source>
</evidence>
<feature type="transmembrane region" description="Helical" evidence="17">
    <location>
        <begin position="330"/>
        <end position="356"/>
    </location>
</feature>
<evidence type="ECO:0000256" key="15">
    <source>
        <dbReference type="ARBA" id="ARBA00049902"/>
    </source>
</evidence>
<dbReference type="EC" id="2.4.99.28" evidence="14"/>
<evidence type="ECO:0000256" key="7">
    <source>
        <dbReference type="ARBA" id="ARBA00022989"/>
    </source>
</evidence>
<evidence type="ECO:0000256" key="5">
    <source>
        <dbReference type="ARBA" id="ARBA00022960"/>
    </source>
</evidence>
<feature type="transmembrane region" description="Helical" evidence="17">
    <location>
        <begin position="179"/>
        <end position="196"/>
    </location>
</feature>
<proteinExistence type="inferred from homology"/>
<dbReference type="Pfam" id="PF01098">
    <property type="entry name" value="FTSW_RODA_SPOVE"/>
    <property type="match status" value="1"/>
</dbReference>
<feature type="transmembrane region" description="Helical" evidence="17">
    <location>
        <begin position="149"/>
        <end position="167"/>
    </location>
</feature>
<dbReference type="GO" id="GO:0005886">
    <property type="term" value="C:plasma membrane"/>
    <property type="evidence" value="ECO:0007669"/>
    <property type="project" value="TreeGrafter"/>
</dbReference>
<gene>
    <name evidence="18" type="ORF">BHV79_18000</name>
</gene>
<dbReference type="PANTHER" id="PTHR30474">
    <property type="entry name" value="CELL CYCLE PROTEIN"/>
    <property type="match status" value="1"/>
</dbReference>
<evidence type="ECO:0000256" key="1">
    <source>
        <dbReference type="ARBA" id="ARBA00004141"/>
    </source>
</evidence>
<dbReference type="GO" id="GO:0009252">
    <property type="term" value="P:peptidoglycan biosynthetic process"/>
    <property type="evidence" value="ECO:0007669"/>
    <property type="project" value="UniProtKB-KW"/>
</dbReference>